<dbReference type="AlphaFoldDB" id="A0A371RK20"/>
<dbReference type="InterPro" id="IPR011990">
    <property type="entry name" value="TPR-like_helical_dom_sf"/>
</dbReference>
<accession>A0A371RK20</accession>
<dbReference type="Proteomes" id="UP000264589">
    <property type="component" value="Unassembled WGS sequence"/>
</dbReference>
<protein>
    <submittedName>
        <fullName evidence="1">Uncharacterized protein</fullName>
    </submittedName>
</protein>
<dbReference type="EMBL" id="QUQO01000001">
    <property type="protein sequence ID" value="RFB05790.1"/>
    <property type="molecule type" value="Genomic_DNA"/>
</dbReference>
<dbReference type="Gene3D" id="1.25.40.10">
    <property type="entry name" value="Tetratricopeptide repeat domain"/>
    <property type="match status" value="1"/>
</dbReference>
<evidence type="ECO:0000313" key="1">
    <source>
        <dbReference type="EMBL" id="RFB05790.1"/>
    </source>
</evidence>
<dbReference type="OrthoDB" id="736449at2"/>
<dbReference type="SUPFAM" id="SSF48452">
    <property type="entry name" value="TPR-like"/>
    <property type="match status" value="1"/>
</dbReference>
<sequence>MTISLLVSAVLSVLTPVGPRNYESCTSIIELDPEGGLDYAEAWQGEGGGAQARHCTAIALIALDKPASAGAILARLAEEEVFDPGVSARLYLQAAEALMSGGRKEAAFRALRGAYEKAPDTPEVHMSAAVIYATAEEWEGVILTLDALARFADLSSDAFALRGRAKFELERYVEASRDVSDALALDPYLVDAIVLRGDLLNEGISIPNDPFTAPKE</sequence>
<comment type="caution">
    <text evidence="1">The sequence shown here is derived from an EMBL/GenBank/DDBJ whole genome shotgun (WGS) entry which is preliminary data.</text>
</comment>
<dbReference type="RefSeq" id="WP_116392423.1">
    <property type="nucleotide sequence ID" value="NZ_CAXQPM010000025.1"/>
</dbReference>
<name>A0A371RK20_9PROT</name>
<proteinExistence type="predicted"/>
<reference evidence="1 2" key="1">
    <citation type="submission" date="2018-08" db="EMBL/GenBank/DDBJ databases">
        <title>Parvularcula sp. SM1705, isolated from surface water of the South Sea China.</title>
        <authorList>
            <person name="Sun L."/>
        </authorList>
    </citation>
    <scope>NUCLEOTIDE SEQUENCE [LARGE SCALE GENOMIC DNA]</scope>
    <source>
        <strain evidence="1 2">SM1705</strain>
    </source>
</reference>
<keyword evidence="2" id="KW-1185">Reference proteome</keyword>
<organism evidence="1 2">
    <name type="scientific">Parvularcula marina</name>
    <dbReference type="NCBI Taxonomy" id="2292771"/>
    <lineage>
        <taxon>Bacteria</taxon>
        <taxon>Pseudomonadati</taxon>
        <taxon>Pseudomonadota</taxon>
        <taxon>Alphaproteobacteria</taxon>
        <taxon>Parvularculales</taxon>
        <taxon>Parvularculaceae</taxon>
        <taxon>Parvularcula</taxon>
    </lineage>
</organism>
<evidence type="ECO:0000313" key="2">
    <source>
        <dbReference type="Proteomes" id="UP000264589"/>
    </source>
</evidence>
<dbReference type="InParanoid" id="A0A371RK20"/>
<gene>
    <name evidence="1" type="ORF">DX908_11240</name>
</gene>